<comment type="similarity">
    <text evidence="3">Belongs to the acetyltransferase family. RimJ subfamily.</text>
</comment>
<accession>A0ABR9RUT2</accession>
<dbReference type="Proteomes" id="UP000756387">
    <property type="component" value="Unassembled WGS sequence"/>
</dbReference>
<organism evidence="5 6">
    <name type="scientific">Nocardioides malaquae</name>
    <dbReference type="NCBI Taxonomy" id="2773426"/>
    <lineage>
        <taxon>Bacteria</taxon>
        <taxon>Bacillati</taxon>
        <taxon>Actinomycetota</taxon>
        <taxon>Actinomycetes</taxon>
        <taxon>Propionibacteriales</taxon>
        <taxon>Nocardioidaceae</taxon>
        <taxon>Nocardioides</taxon>
    </lineage>
</organism>
<keyword evidence="1" id="KW-0808">Transferase</keyword>
<dbReference type="PANTHER" id="PTHR43792">
    <property type="entry name" value="GNAT FAMILY, PUTATIVE (AFU_ORTHOLOGUE AFUA_3G00765)-RELATED-RELATED"/>
    <property type="match status" value="1"/>
</dbReference>
<keyword evidence="6" id="KW-1185">Reference proteome</keyword>
<dbReference type="Pfam" id="PF13302">
    <property type="entry name" value="Acetyltransf_3"/>
    <property type="match status" value="1"/>
</dbReference>
<dbReference type="InterPro" id="IPR016181">
    <property type="entry name" value="Acyl_CoA_acyltransferase"/>
</dbReference>
<dbReference type="PROSITE" id="PS51186">
    <property type="entry name" value="GNAT"/>
    <property type="match status" value="1"/>
</dbReference>
<sequence length="206" mass="23146">MWGASRPRAWPAVLVDGDLKVRPISRLDQAEWLESRSHSAEWLGPWEASVPEGTEPATVTYADLVRRLRRSARLGTTMPFAIEVDQRLVGQVTVNNIVRGSAQFASLGYWIDERWAGRGLVPRAVALVIDHCFTVAGLHRLEICVRPENSNSLRVVEKLGLHEVGLAPRYLHIDGDWRDHRVYAVTREEVPGGMLARLRENIGRDG</sequence>
<dbReference type="PANTHER" id="PTHR43792:SF8">
    <property type="entry name" value="[RIBOSOMAL PROTEIN US5]-ALANINE N-ACETYLTRANSFERASE"/>
    <property type="match status" value="1"/>
</dbReference>
<protein>
    <submittedName>
        <fullName evidence="5">GNAT family N-acetyltransferase</fullName>
    </submittedName>
</protein>
<evidence type="ECO:0000259" key="4">
    <source>
        <dbReference type="PROSITE" id="PS51186"/>
    </source>
</evidence>
<reference evidence="5 6" key="1">
    <citation type="submission" date="2020-10" db="EMBL/GenBank/DDBJ databases">
        <title>Nocardioides sp. isolated from sludge.</title>
        <authorList>
            <person name="Zhang X."/>
        </authorList>
    </citation>
    <scope>NUCLEOTIDE SEQUENCE [LARGE SCALE GENOMIC DNA]</scope>
    <source>
        <strain evidence="5 6">Y6</strain>
    </source>
</reference>
<dbReference type="SUPFAM" id="SSF55729">
    <property type="entry name" value="Acyl-CoA N-acyltransferases (Nat)"/>
    <property type="match status" value="1"/>
</dbReference>
<dbReference type="EMBL" id="JADCSA010000011">
    <property type="protein sequence ID" value="MBE7325345.1"/>
    <property type="molecule type" value="Genomic_DNA"/>
</dbReference>
<keyword evidence="2" id="KW-0012">Acyltransferase</keyword>
<dbReference type="InterPro" id="IPR000182">
    <property type="entry name" value="GNAT_dom"/>
</dbReference>
<evidence type="ECO:0000256" key="1">
    <source>
        <dbReference type="ARBA" id="ARBA00022679"/>
    </source>
</evidence>
<gene>
    <name evidence="5" type="ORF">IEQ44_11835</name>
</gene>
<feature type="domain" description="N-acetyltransferase" evidence="4">
    <location>
        <begin position="19"/>
        <end position="188"/>
    </location>
</feature>
<evidence type="ECO:0000256" key="3">
    <source>
        <dbReference type="ARBA" id="ARBA00038502"/>
    </source>
</evidence>
<dbReference type="InterPro" id="IPR051531">
    <property type="entry name" value="N-acetyltransferase"/>
</dbReference>
<evidence type="ECO:0000313" key="5">
    <source>
        <dbReference type="EMBL" id="MBE7325345.1"/>
    </source>
</evidence>
<evidence type="ECO:0000256" key="2">
    <source>
        <dbReference type="ARBA" id="ARBA00023315"/>
    </source>
</evidence>
<comment type="caution">
    <text evidence="5">The sequence shown here is derived from an EMBL/GenBank/DDBJ whole genome shotgun (WGS) entry which is preliminary data.</text>
</comment>
<proteinExistence type="inferred from homology"/>
<dbReference type="RefSeq" id="WP_193638673.1">
    <property type="nucleotide sequence ID" value="NZ_JADCSA010000011.1"/>
</dbReference>
<name>A0ABR9RUT2_9ACTN</name>
<evidence type="ECO:0000313" key="6">
    <source>
        <dbReference type="Proteomes" id="UP000756387"/>
    </source>
</evidence>
<dbReference type="Gene3D" id="3.40.630.30">
    <property type="match status" value="1"/>
</dbReference>